<feature type="compositionally biased region" description="Basic and acidic residues" evidence="1">
    <location>
        <begin position="52"/>
        <end position="61"/>
    </location>
</feature>
<accession>A0AAD3SSX5</accession>
<dbReference type="Proteomes" id="UP001279734">
    <property type="component" value="Unassembled WGS sequence"/>
</dbReference>
<sequence>MEKKSASTGHRNSDTLQLKDDRGTADIDELRESTTRSSLPLRKSAAATTTTTEKEVERKETEDINVSAEAFILKFRQQLLLHRLESMENYQQMLARDILAWRL</sequence>
<keyword evidence="3" id="KW-1185">Reference proteome</keyword>
<feature type="compositionally biased region" description="Basic and acidic residues" evidence="1">
    <location>
        <begin position="1"/>
        <end position="34"/>
    </location>
</feature>
<reference evidence="2" key="1">
    <citation type="submission" date="2023-05" db="EMBL/GenBank/DDBJ databases">
        <title>Nepenthes gracilis genome sequencing.</title>
        <authorList>
            <person name="Fukushima K."/>
        </authorList>
    </citation>
    <scope>NUCLEOTIDE SEQUENCE</scope>
    <source>
        <strain evidence="2">SING2019-196</strain>
    </source>
</reference>
<dbReference type="InterPro" id="IPR008480">
    <property type="entry name" value="DUF761_pln"/>
</dbReference>
<dbReference type="PANTHER" id="PTHR33098:SF15">
    <property type="entry name" value="DUF761 DOMAIN PROTEIN"/>
    <property type="match status" value="1"/>
</dbReference>
<comment type="caution">
    <text evidence="2">The sequence shown here is derived from an EMBL/GenBank/DDBJ whole genome shotgun (WGS) entry which is preliminary data.</text>
</comment>
<protein>
    <submittedName>
        <fullName evidence="2">Uncharacterized protein</fullName>
    </submittedName>
</protein>
<gene>
    <name evidence="2" type="ORF">Nepgr_017773</name>
</gene>
<dbReference type="PANTHER" id="PTHR33098">
    <property type="entry name" value="COTTON FIBER (DUF761)"/>
    <property type="match status" value="1"/>
</dbReference>
<evidence type="ECO:0000256" key="1">
    <source>
        <dbReference type="SAM" id="MobiDB-lite"/>
    </source>
</evidence>
<dbReference type="EMBL" id="BSYO01000016">
    <property type="protein sequence ID" value="GMH15932.1"/>
    <property type="molecule type" value="Genomic_DNA"/>
</dbReference>
<dbReference type="AlphaFoldDB" id="A0AAD3SSX5"/>
<proteinExistence type="predicted"/>
<evidence type="ECO:0000313" key="3">
    <source>
        <dbReference type="Proteomes" id="UP001279734"/>
    </source>
</evidence>
<organism evidence="2 3">
    <name type="scientific">Nepenthes gracilis</name>
    <name type="common">Slender pitcher plant</name>
    <dbReference type="NCBI Taxonomy" id="150966"/>
    <lineage>
        <taxon>Eukaryota</taxon>
        <taxon>Viridiplantae</taxon>
        <taxon>Streptophyta</taxon>
        <taxon>Embryophyta</taxon>
        <taxon>Tracheophyta</taxon>
        <taxon>Spermatophyta</taxon>
        <taxon>Magnoliopsida</taxon>
        <taxon>eudicotyledons</taxon>
        <taxon>Gunneridae</taxon>
        <taxon>Pentapetalae</taxon>
        <taxon>Caryophyllales</taxon>
        <taxon>Nepenthaceae</taxon>
        <taxon>Nepenthes</taxon>
    </lineage>
</organism>
<feature type="region of interest" description="Disordered" evidence="1">
    <location>
        <begin position="1"/>
        <end position="61"/>
    </location>
</feature>
<dbReference type="Pfam" id="PF05553">
    <property type="entry name" value="DUF761"/>
    <property type="match status" value="1"/>
</dbReference>
<evidence type="ECO:0000313" key="2">
    <source>
        <dbReference type="EMBL" id="GMH15932.1"/>
    </source>
</evidence>
<name>A0AAD3SSX5_NEPGR</name>